<keyword evidence="2" id="KW-0245">EGF-like domain</keyword>
<evidence type="ECO:0000259" key="4">
    <source>
        <dbReference type="PROSITE" id="PS50184"/>
    </source>
</evidence>
<dbReference type="Gene3D" id="6.20.200.20">
    <property type="match status" value="2"/>
</dbReference>
<dbReference type="Pfam" id="PF23334">
    <property type="entry name" value="VWC2L_2nd"/>
    <property type="match status" value="1"/>
</dbReference>
<organism evidence="5 6">
    <name type="scientific">Caenorhabditis auriculariae</name>
    <dbReference type="NCBI Taxonomy" id="2777116"/>
    <lineage>
        <taxon>Eukaryota</taxon>
        <taxon>Metazoa</taxon>
        <taxon>Ecdysozoa</taxon>
        <taxon>Nematoda</taxon>
        <taxon>Chromadorea</taxon>
        <taxon>Rhabditida</taxon>
        <taxon>Rhabditina</taxon>
        <taxon>Rhabditomorpha</taxon>
        <taxon>Rhabditoidea</taxon>
        <taxon>Rhabditidae</taxon>
        <taxon>Peloderinae</taxon>
        <taxon>Caenorhabditis</taxon>
    </lineage>
</organism>
<dbReference type="Pfam" id="PF00093">
    <property type="entry name" value="VWC"/>
    <property type="match status" value="1"/>
</dbReference>
<evidence type="ECO:0000259" key="3">
    <source>
        <dbReference type="PROSITE" id="PS50026"/>
    </source>
</evidence>
<keyword evidence="1" id="KW-0325">Glycoprotein</keyword>
<dbReference type="CDD" id="cd00053">
    <property type="entry name" value="EGF"/>
    <property type="match status" value="1"/>
</dbReference>
<dbReference type="Gene3D" id="2.10.25.10">
    <property type="entry name" value="Laminin"/>
    <property type="match status" value="1"/>
</dbReference>
<dbReference type="PROSITE" id="PS01186">
    <property type="entry name" value="EGF_2"/>
    <property type="match status" value="1"/>
</dbReference>
<sequence>MAVEAYLFGNVNYSTEYVGYVDLEKIDETTDWKKLATACTSSLLNVNHPTAPIRRENCFRNNNRSELRAYSHTAISSRKLTIYDRCDAIDVARAKYSSRNILDCNYVSVGGNSYFVVIAKLEDMPTECIVLKIESEDQANNMLKSVAKMNKKDLPHYITPPIVKSARRTRLTIIRHINDEPYFFRNCSNSEARVVIRTPGDFLFRYSSSTGQITLECMLQNCSIKSYLLGTDTTKPLETGDGQFESYRDFIDFYSRKTLEGRIGKRSSWGDHYFRMADEFLAAVRTPTRRRLFSGIWPAAVVLLAPLKPCLRCGFSFLRMTRVVFLVFFCIFNVFTEAFNDVDELSPSQQQHLWDMFKLQNVYLNAKFENRGFGTLFQAKYKSQELVDVSVNDQNQLILLFPDQKGWQKRITTFLPPAVEKTYDLTITLNSENIEVYDGCFELLKVGLKNPYFKFNNPELRLLPSWEGKSPEELKMDSGHPISSKCFNVSRLFQDYTVEKIENDFATVIPSINFGAIDVVAIPPSGFDGCQIDGKLLEIGQTSTNSCTTCTCVASDNVECTALECSKMECSHSTTQSHQCCASCGKECNHEGRTHPHGEIFWRAECIRCNCNDGQVTCQYQHPKECPVLACAKLDQYIPENKCCPMCRENSDFCAMKPCHQDAECTNETHGAKCRCKEGFSGNGTWCQDINECAFGDYAKAQVTFLPVVDCVIGKKTHPVLRIA</sequence>
<dbReference type="Gene3D" id="3.30.505.10">
    <property type="entry name" value="SH2 domain"/>
    <property type="match status" value="1"/>
</dbReference>
<dbReference type="InterPro" id="IPR000742">
    <property type="entry name" value="EGF"/>
</dbReference>
<dbReference type="InterPro" id="IPR051586">
    <property type="entry name" value="PKC-binding_NELL"/>
</dbReference>
<dbReference type="SUPFAM" id="SSF55550">
    <property type="entry name" value="SH2 domain"/>
    <property type="match status" value="1"/>
</dbReference>
<dbReference type="InterPro" id="IPR000980">
    <property type="entry name" value="SH2"/>
</dbReference>
<dbReference type="SMART" id="SM00252">
    <property type="entry name" value="SH2"/>
    <property type="match status" value="1"/>
</dbReference>
<dbReference type="OrthoDB" id="4062651at2759"/>
<gene>
    <name evidence="5" type="ORF">CAUJ_LOCUS4658</name>
</gene>
<dbReference type="PANTHER" id="PTHR24042:SF5">
    <property type="entry name" value="EGF-LIKE CALCIUM-BINDING DOMAIN-CONTAINING PROTEIN"/>
    <property type="match status" value="1"/>
</dbReference>
<dbReference type="SMART" id="SM00181">
    <property type="entry name" value="EGF"/>
    <property type="match status" value="1"/>
</dbReference>
<evidence type="ECO:0000256" key="2">
    <source>
        <dbReference type="PROSITE-ProRule" id="PRU00076"/>
    </source>
</evidence>
<dbReference type="AlphaFoldDB" id="A0A8S1GZ18"/>
<dbReference type="SUPFAM" id="SSF57603">
    <property type="entry name" value="FnI-like domain"/>
    <property type="match status" value="2"/>
</dbReference>
<evidence type="ECO:0000256" key="1">
    <source>
        <dbReference type="ARBA" id="ARBA00023180"/>
    </source>
</evidence>
<dbReference type="EMBL" id="CAJGYM010000009">
    <property type="protein sequence ID" value="CAD6188739.1"/>
    <property type="molecule type" value="Genomic_DNA"/>
</dbReference>
<dbReference type="PROSITE" id="PS50184">
    <property type="entry name" value="VWFC_2"/>
    <property type="match status" value="1"/>
</dbReference>
<dbReference type="CDD" id="cd00173">
    <property type="entry name" value="SH2"/>
    <property type="match status" value="1"/>
</dbReference>
<name>A0A8S1GZ18_9PELO</name>
<comment type="caution">
    <text evidence="2">Lacks conserved residue(s) required for the propagation of feature annotation.</text>
</comment>
<evidence type="ECO:0000313" key="5">
    <source>
        <dbReference type="EMBL" id="CAD6188739.1"/>
    </source>
</evidence>
<proteinExistence type="predicted"/>
<comment type="caution">
    <text evidence="5">The sequence shown here is derived from an EMBL/GenBank/DDBJ whole genome shotgun (WGS) entry which is preliminary data.</text>
</comment>
<reference evidence="5" key="1">
    <citation type="submission" date="2020-10" db="EMBL/GenBank/DDBJ databases">
        <authorList>
            <person name="Kikuchi T."/>
        </authorList>
    </citation>
    <scope>NUCLEOTIDE SEQUENCE</scope>
    <source>
        <strain evidence="5">NKZ352</strain>
    </source>
</reference>
<keyword evidence="6" id="KW-1185">Reference proteome</keyword>
<dbReference type="Proteomes" id="UP000835052">
    <property type="component" value="Unassembled WGS sequence"/>
</dbReference>
<dbReference type="PANTHER" id="PTHR24042">
    <property type="entry name" value="NEL HOMOLOG"/>
    <property type="match status" value="1"/>
</dbReference>
<feature type="domain" description="VWFC" evidence="4">
    <location>
        <begin position="586"/>
        <end position="648"/>
    </location>
</feature>
<dbReference type="InterPro" id="IPR001007">
    <property type="entry name" value="VWF_dom"/>
</dbReference>
<dbReference type="GO" id="GO:0008201">
    <property type="term" value="F:heparin binding"/>
    <property type="evidence" value="ECO:0007669"/>
    <property type="project" value="TreeGrafter"/>
</dbReference>
<feature type="domain" description="EGF-like" evidence="3">
    <location>
        <begin position="650"/>
        <end position="688"/>
    </location>
</feature>
<dbReference type="SUPFAM" id="SSF57196">
    <property type="entry name" value="EGF/Laminin"/>
    <property type="match status" value="1"/>
</dbReference>
<protein>
    <submittedName>
        <fullName evidence="5">Uncharacterized protein</fullName>
    </submittedName>
</protein>
<accession>A0A8S1GZ18</accession>
<evidence type="ECO:0000313" key="6">
    <source>
        <dbReference type="Proteomes" id="UP000835052"/>
    </source>
</evidence>
<dbReference type="SMART" id="SM00214">
    <property type="entry name" value="VWC"/>
    <property type="match status" value="2"/>
</dbReference>
<dbReference type="GO" id="GO:0005615">
    <property type="term" value="C:extracellular space"/>
    <property type="evidence" value="ECO:0007669"/>
    <property type="project" value="TreeGrafter"/>
</dbReference>
<dbReference type="PROSITE" id="PS50026">
    <property type="entry name" value="EGF_3"/>
    <property type="match status" value="1"/>
</dbReference>
<dbReference type="InterPro" id="IPR036860">
    <property type="entry name" value="SH2_dom_sf"/>
</dbReference>